<dbReference type="InterPro" id="IPR050549">
    <property type="entry name" value="MFS_Trehalose_Transporter"/>
</dbReference>
<feature type="transmembrane region" description="Helical" evidence="8">
    <location>
        <begin position="333"/>
        <end position="355"/>
    </location>
</feature>
<feature type="transmembrane region" description="Helical" evidence="8">
    <location>
        <begin position="431"/>
        <end position="456"/>
    </location>
</feature>
<reference evidence="10" key="1">
    <citation type="submission" date="2020-05" db="UniProtKB">
        <authorList>
            <consortium name="EnsemblMetazoa"/>
        </authorList>
    </citation>
    <scope>IDENTIFICATION</scope>
    <source>
        <strain evidence="10">USDA</strain>
    </source>
</reference>
<dbReference type="InterPro" id="IPR036259">
    <property type="entry name" value="MFS_trans_sf"/>
</dbReference>
<dbReference type="AlphaFoldDB" id="A0A1I8PFZ0"/>
<dbReference type="PROSITE" id="PS50850">
    <property type="entry name" value="MFS"/>
    <property type="match status" value="1"/>
</dbReference>
<evidence type="ECO:0000256" key="6">
    <source>
        <dbReference type="ARBA" id="ARBA00022989"/>
    </source>
</evidence>
<feature type="transmembrane region" description="Helical" evidence="8">
    <location>
        <begin position="375"/>
        <end position="398"/>
    </location>
</feature>
<feature type="transmembrane region" description="Helical" evidence="8">
    <location>
        <begin position="178"/>
        <end position="196"/>
    </location>
</feature>
<dbReference type="STRING" id="35570.A0A1I8PFZ0"/>
<evidence type="ECO:0000256" key="3">
    <source>
        <dbReference type="ARBA" id="ARBA00022475"/>
    </source>
</evidence>
<evidence type="ECO:0000256" key="4">
    <source>
        <dbReference type="ARBA" id="ARBA00022597"/>
    </source>
</evidence>
<dbReference type="InterPro" id="IPR005828">
    <property type="entry name" value="MFS_sugar_transport-like"/>
</dbReference>
<feature type="transmembrane region" description="Helical" evidence="8">
    <location>
        <begin position="151"/>
        <end position="172"/>
    </location>
</feature>
<gene>
    <name evidence="10" type="primary">106085856</name>
</gene>
<dbReference type="FunFam" id="1.20.1250.20:FF:000218">
    <property type="entry name" value="facilitated trehalose transporter Tret1"/>
    <property type="match status" value="1"/>
</dbReference>
<dbReference type="PANTHER" id="PTHR48021:SF33">
    <property type="entry name" value="AT22075P-RELATED"/>
    <property type="match status" value="1"/>
</dbReference>
<dbReference type="CDD" id="cd17358">
    <property type="entry name" value="MFS_GLUT6_8_Class3_like"/>
    <property type="match status" value="1"/>
</dbReference>
<feature type="transmembrane region" description="Helical" evidence="8">
    <location>
        <begin position="405"/>
        <end position="425"/>
    </location>
</feature>
<keyword evidence="6 8" id="KW-1133">Transmembrane helix</keyword>
<evidence type="ECO:0000256" key="5">
    <source>
        <dbReference type="ARBA" id="ARBA00022692"/>
    </source>
</evidence>
<keyword evidence="11" id="KW-1185">Reference proteome</keyword>
<feature type="transmembrane region" description="Helical" evidence="8">
    <location>
        <begin position="92"/>
        <end position="111"/>
    </location>
</feature>
<feature type="transmembrane region" description="Helical" evidence="8">
    <location>
        <begin position="117"/>
        <end position="139"/>
    </location>
</feature>
<dbReference type="KEGG" id="scac:106085856"/>
<proteinExistence type="predicted"/>
<evidence type="ECO:0000259" key="9">
    <source>
        <dbReference type="PROSITE" id="PS50850"/>
    </source>
</evidence>
<feature type="domain" description="Major facilitator superfamily (MFS) profile" evidence="9">
    <location>
        <begin position="21"/>
        <end position="460"/>
    </location>
</feature>
<feature type="transmembrane region" description="Helical" evidence="8">
    <location>
        <begin position="266"/>
        <end position="288"/>
    </location>
</feature>
<organism evidence="10 11">
    <name type="scientific">Stomoxys calcitrans</name>
    <name type="common">Stable fly</name>
    <name type="synonym">Conops calcitrans</name>
    <dbReference type="NCBI Taxonomy" id="35570"/>
    <lineage>
        <taxon>Eukaryota</taxon>
        <taxon>Metazoa</taxon>
        <taxon>Ecdysozoa</taxon>
        <taxon>Arthropoda</taxon>
        <taxon>Hexapoda</taxon>
        <taxon>Insecta</taxon>
        <taxon>Pterygota</taxon>
        <taxon>Neoptera</taxon>
        <taxon>Endopterygota</taxon>
        <taxon>Diptera</taxon>
        <taxon>Brachycera</taxon>
        <taxon>Muscomorpha</taxon>
        <taxon>Muscoidea</taxon>
        <taxon>Muscidae</taxon>
        <taxon>Stomoxys</taxon>
    </lineage>
</organism>
<evidence type="ECO:0000256" key="1">
    <source>
        <dbReference type="ARBA" id="ARBA00004651"/>
    </source>
</evidence>
<feature type="transmembrane region" description="Helical" evidence="8">
    <location>
        <begin position="308"/>
        <end position="326"/>
    </location>
</feature>
<protein>
    <recommendedName>
        <fullName evidence="9">Major facilitator superfamily (MFS) profile domain-containing protein</fullName>
    </recommendedName>
</protein>
<dbReference type="PANTHER" id="PTHR48021">
    <property type="match status" value="1"/>
</dbReference>
<dbReference type="VEuPathDB" id="VectorBase:SCAU007706"/>
<evidence type="ECO:0000313" key="10">
    <source>
        <dbReference type="EnsemblMetazoa" id="SCAU007706-PA"/>
    </source>
</evidence>
<evidence type="ECO:0000256" key="8">
    <source>
        <dbReference type="SAM" id="Phobius"/>
    </source>
</evidence>
<dbReference type="OrthoDB" id="8120565at2759"/>
<keyword evidence="2" id="KW-0813">Transport</keyword>
<keyword evidence="7 8" id="KW-0472">Membrane</keyword>
<accession>A0A1I8PFZ0</accession>
<dbReference type="SUPFAM" id="SSF103473">
    <property type="entry name" value="MFS general substrate transporter"/>
    <property type="match status" value="1"/>
</dbReference>
<evidence type="ECO:0000256" key="7">
    <source>
        <dbReference type="ARBA" id="ARBA00023136"/>
    </source>
</evidence>
<dbReference type="Pfam" id="PF00083">
    <property type="entry name" value="Sugar_tr"/>
    <property type="match status" value="1"/>
</dbReference>
<evidence type="ECO:0000256" key="2">
    <source>
        <dbReference type="ARBA" id="ARBA00022448"/>
    </source>
</evidence>
<dbReference type="Gene3D" id="1.20.1250.20">
    <property type="entry name" value="MFS general substrate transporter like domains"/>
    <property type="match status" value="1"/>
</dbReference>
<dbReference type="InterPro" id="IPR044775">
    <property type="entry name" value="MFS_ERD6/Tret1-like"/>
</dbReference>
<evidence type="ECO:0000313" key="11">
    <source>
        <dbReference type="Proteomes" id="UP000095300"/>
    </source>
</evidence>
<comment type="subcellular location">
    <subcellularLocation>
        <location evidence="1">Cell membrane</location>
        <topology evidence="1">Multi-pass membrane protein</topology>
    </subcellularLocation>
</comment>
<feature type="transmembrane region" description="Helical" evidence="8">
    <location>
        <begin position="20"/>
        <end position="43"/>
    </location>
</feature>
<sequence length="466" mass="51348">MIFGIFKGGFFKAQYRNQLWASLSVTLISLAHGIGLGWLSPMLTKLQSQTETPLAFTVNIDESSWIGASISVGGLLGNLLFLSIFDRFGRKAAIFGLAFPHIFLWILVYFAKSVEYLYAARVCAGLTGGGIYIVLPIFIGEISDSCIRGRLTSLFSLTLNVGVLCGFILSSYVPYDAIPMVVLPLPCVYVLAALYYPETPQYLIRRGCYSKAQKSFLFYKNVLDEGSASDKLEVQNQFDELKKSIMQQQNQNDNFTWRDIFNKKSLVALSSGVILISVNIFCGVFALVNYMSSIFTAIKTELDPDINTIIVGVIQVIGTYTATILVDRFGRKILLIVSSSGMGIGLAAFGIYAFFAEETSADLSAYSRWLPLLLMGIIIFLANVGIISVTFVVLVEILPSKIRSVGSSFCLALLSAFAFVLLLIFPLSMHYFGLSATMWFCATVCAFGLFYISLFLDETKGKSMED</sequence>
<keyword evidence="4" id="KW-0762">Sugar transport</keyword>
<dbReference type="InterPro" id="IPR020846">
    <property type="entry name" value="MFS_dom"/>
</dbReference>
<name>A0A1I8PFZ0_STOCA</name>
<keyword evidence="3" id="KW-1003">Cell membrane</keyword>
<dbReference type="GO" id="GO:0005886">
    <property type="term" value="C:plasma membrane"/>
    <property type="evidence" value="ECO:0007669"/>
    <property type="project" value="UniProtKB-SubCell"/>
</dbReference>
<dbReference type="Proteomes" id="UP000095300">
    <property type="component" value="Unassembled WGS sequence"/>
</dbReference>
<keyword evidence="5 8" id="KW-0812">Transmembrane</keyword>
<feature type="transmembrane region" description="Helical" evidence="8">
    <location>
        <begin position="63"/>
        <end position="85"/>
    </location>
</feature>
<dbReference type="GO" id="GO:0051119">
    <property type="term" value="F:sugar transmembrane transporter activity"/>
    <property type="evidence" value="ECO:0007669"/>
    <property type="project" value="InterPro"/>
</dbReference>
<dbReference type="EnsemblMetazoa" id="SCAU007706-RA">
    <property type="protein sequence ID" value="SCAU007706-PA"/>
    <property type="gene ID" value="SCAU007706"/>
</dbReference>